<sequence length="459" mass="50612">MKRIFSGLLSLLILASCVQTDDFDLPELQGEELTISGDTTNIAAVKSLFNFETGEMYYFRETGLYVPGYVVSSDEGGNFYKELILQDKPASPTAGIQLLVDDNSLYETYNFGRKIYIKLDGLILGYNNGVLQLGKQNRGDVVAIPGALVDEHIIRTAEVAEVKPLDLEVTEIKETHKNLFVKLNNVQFNRNLIRANNRFTFAGDASIDQYDGERMLESCETGATTILSTSTYSGFKSLLLPQGSGSIEGVLTRNFYDDYFVLSVNSPAALQMNNGRCDPEYLDCGSTSEEGSIVLFEENFTNITTPARILATGWKNINVNGGAKLFEPGNSNSNRHLRISAYNTQETPLEVWLVSPAIDLGKTTGEVLSFDLKSGYDNSTILRVYATTNFTGNVATTNWMLLDARIPVGPSGGYIDFYKTSNIDVSCLEGELHFAFRYLGGAPDKTTTYDLDNVRVTGF</sequence>
<dbReference type="InterPro" id="IPR043744">
    <property type="entry name" value="DUF5689"/>
</dbReference>
<evidence type="ECO:0000259" key="2">
    <source>
        <dbReference type="PROSITE" id="PS50006"/>
    </source>
</evidence>
<accession>A0ABW3NNI7</accession>
<dbReference type="Gene3D" id="2.60.120.200">
    <property type="match status" value="1"/>
</dbReference>
<name>A0ABW3NNI7_9FLAO</name>
<feature type="signal peptide" evidence="1">
    <location>
        <begin position="1"/>
        <end position="20"/>
    </location>
</feature>
<dbReference type="PROSITE" id="PS51257">
    <property type="entry name" value="PROKAR_LIPOPROTEIN"/>
    <property type="match status" value="1"/>
</dbReference>
<dbReference type="RefSeq" id="WP_380742187.1">
    <property type="nucleotide sequence ID" value="NZ_JBHTLI010000001.1"/>
</dbReference>
<evidence type="ECO:0000256" key="1">
    <source>
        <dbReference type="SAM" id="SignalP"/>
    </source>
</evidence>
<dbReference type="Proteomes" id="UP001597131">
    <property type="component" value="Unassembled WGS sequence"/>
</dbReference>
<protein>
    <submittedName>
        <fullName evidence="3">DUF5689 domain-containing protein</fullName>
    </submittedName>
</protein>
<keyword evidence="1" id="KW-0732">Signal</keyword>
<dbReference type="Pfam" id="PF18942">
    <property type="entry name" value="DUF5689"/>
    <property type="match status" value="1"/>
</dbReference>
<feature type="domain" description="FHA" evidence="2">
    <location>
        <begin position="358"/>
        <end position="420"/>
    </location>
</feature>
<comment type="caution">
    <text evidence="3">The sequence shown here is derived from an EMBL/GenBank/DDBJ whole genome shotgun (WGS) entry which is preliminary data.</text>
</comment>
<evidence type="ECO:0000313" key="3">
    <source>
        <dbReference type="EMBL" id="MFD1094389.1"/>
    </source>
</evidence>
<dbReference type="InterPro" id="IPR000253">
    <property type="entry name" value="FHA_dom"/>
</dbReference>
<evidence type="ECO:0000313" key="4">
    <source>
        <dbReference type="Proteomes" id="UP001597131"/>
    </source>
</evidence>
<keyword evidence="4" id="KW-1185">Reference proteome</keyword>
<feature type="chain" id="PRO_5046361351" evidence="1">
    <location>
        <begin position="21"/>
        <end position="459"/>
    </location>
</feature>
<reference evidence="4" key="1">
    <citation type="journal article" date="2019" name="Int. J. Syst. Evol. Microbiol.">
        <title>The Global Catalogue of Microorganisms (GCM) 10K type strain sequencing project: providing services to taxonomists for standard genome sequencing and annotation.</title>
        <authorList>
            <consortium name="The Broad Institute Genomics Platform"/>
            <consortium name="The Broad Institute Genome Sequencing Center for Infectious Disease"/>
            <person name="Wu L."/>
            <person name="Ma J."/>
        </authorList>
    </citation>
    <scope>NUCLEOTIDE SEQUENCE [LARGE SCALE GENOMIC DNA]</scope>
    <source>
        <strain evidence="4">CCUG 64793</strain>
    </source>
</reference>
<gene>
    <name evidence="3" type="ORF">ACFQ3Q_01385</name>
</gene>
<dbReference type="PROSITE" id="PS50006">
    <property type="entry name" value="FHA_DOMAIN"/>
    <property type="match status" value="1"/>
</dbReference>
<dbReference type="EMBL" id="JBHTLI010000001">
    <property type="protein sequence ID" value="MFD1094389.1"/>
    <property type="molecule type" value="Genomic_DNA"/>
</dbReference>
<organism evidence="3 4">
    <name type="scientific">Salegentibacter chungangensis</name>
    <dbReference type="NCBI Taxonomy" id="1335724"/>
    <lineage>
        <taxon>Bacteria</taxon>
        <taxon>Pseudomonadati</taxon>
        <taxon>Bacteroidota</taxon>
        <taxon>Flavobacteriia</taxon>
        <taxon>Flavobacteriales</taxon>
        <taxon>Flavobacteriaceae</taxon>
        <taxon>Salegentibacter</taxon>
    </lineage>
</organism>
<proteinExistence type="predicted"/>
<dbReference type="NCBIfam" id="NF038128">
    <property type="entry name" value="choice_anch_J"/>
    <property type="match status" value="1"/>
</dbReference>